<keyword evidence="4" id="KW-0769">Symport</keyword>
<dbReference type="InterPro" id="IPR050382">
    <property type="entry name" value="MFS_Na/Anion_cotransporter"/>
</dbReference>
<dbReference type="EMBL" id="JTDE01001246">
    <property type="protein sequence ID" value="KAF7259342.1"/>
    <property type="molecule type" value="Genomic_DNA"/>
</dbReference>
<sequence>MNEKDYDPLDVNNADAKHCICDDNRGRLSFTSSFNCETSDSSRSNSIIGVQHTMFGNNPAGFHNIGRSLYPQVSLTTHNLVNGQVMVQPLNDFTKTLDMVGRYTDSCPPATTFVESRRRRDCRPQNDTCFCGPGRKRYLIAFLCCACLTIVIGMRSEMLGIITNLNNTSPTTNSGGPGSLDDEDILLKTQPHDDNVDMHFIVSNPDGSMTHIADKNLKVLHNLPESTGEVKRQHTSLIFKPSEHRQMPWTKAIKNDIVENAIFFAYLITSPIGGYLTVNHDSSFLLGCSVAMTCGMNLFLPLVETIGNNVTAKFIMVIFLRMLQGLAEGCLIPAVFGVLRFWAPEAERSTLVCVAVIGVSLGPLIGLPVCAEIEKKWGWGVVFYIYANLGLIWCIFWWRLIDEKPDKDEKLGKAERTYLQKNITGRILNVKRRTPIPWQSIFRSRPVFAIFFTYAADDWTFQISSVCMQSFYQQIYDVDVERTIFLLSFPFLSRSIFVPIGGIFADFLRIKTSLSQTSIRKIFAGLGFGLKGIFFIALGFAPSEIYATVLLSLSLGFSGLAVAGYAVNVIDIAPNFSGLVMGFANSVSTFTGLLSTLIASIVVHKFGLDLKNGWRVALALAALSQFCAVVFYLIFASGDEQPWAYTDDNPANTEPVLSNLERLELHEAAR</sequence>
<dbReference type="PROSITE" id="PS50850">
    <property type="entry name" value="MFS"/>
    <property type="match status" value="1"/>
</dbReference>
<dbReference type="PANTHER" id="PTHR11662:SF456">
    <property type="entry name" value="VESICULAR GLUTAMATE TRANSPORTER, ISOFORM A"/>
    <property type="match status" value="1"/>
</dbReference>
<comment type="subcellular location">
    <subcellularLocation>
        <location evidence="1">Membrane</location>
        <topology evidence="1">Multi-pass membrane protein</topology>
    </subcellularLocation>
</comment>
<evidence type="ECO:0000313" key="9">
    <source>
        <dbReference type="EMBL" id="KAF7259342.1"/>
    </source>
</evidence>
<dbReference type="SUPFAM" id="SSF103473">
    <property type="entry name" value="MFS general substrate transporter"/>
    <property type="match status" value="1"/>
</dbReference>
<evidence type="ECO:0000256" key="7">
    <source>
        <dbReference type="SAM" id="Phobius"/>
    </source>
</evidence>
<dbReference type="OrthoDB" id="2985014at2759"/>
<comment type="caution">
    <text evidence="9">The sequence shown here is derived from an EMBL/GenBank/DDBJ whole genome shotgun (WGS) entry which is preliminary data.</text>
</comment>
<keyword evidence="10" id="KW-1185">Reference proteome</keyword>
<dbReference type="InterPro" id="IPR036259">
    <property type="entry name" value="MFS_trans_sf"/>
</dbReference>
<evidence type="ECO:0000256" key="3">
    <source>
        <dbReference type="ARBA" id="ARBA00022692"/>
    </source>
</evidence>
<proteinExistence type="predicted"/>
<feature type="transmembrane region" description="Helical" evidence="7">
    <location>
        <begin position="349"/>
        <end position="370"/>
    </location>
</feature>
<feature type="transmembrane region" description="Helical" evidence="7">
    <location>
        <begin position="579"/>
        <end position="602"/>
    </location>
</feature>
<feature type="transmembrane region" description="Helical" evidence="7">
    <location>
        <begin position="546"/>
        <end position="567"/>
    </location>
</feature>
<keyword evidence="2" id="KW-0813">Transport</keyword>
<reference evidence="9" key="1">
    <citation type="submission" date="2019-07" db="EMBL/GenBank/DDBJ databases">
        <title>Annotation for the trematode Paragonimus miyazaki's.</title>
        <authorList>
            <person name="Choi Y.-J."/>
        </authorList>
    </citation>
    <scope>NUCLEOTIDE SEQUENCE</scope>
    <source>
        <strain evidence="9">Japan</strain>
    </source>
</reference>
<protein>
    <recommendedName>
        <fullName evidence="8">Major facilitator superfamily (MFS) profile domain-containing protein</fullName>
    </recommendedName>
</protein>
<dbReference type="Pfam" id="PF07690">
    <property type="entry name" value="MFS_1"/>
    <property type="match status" value="1"/>
</dbReference>
<evidence type="ECO:0000259" key="8">
    <source>
        <dbReference type="PROSITE" id="PS50850"/>
    </source>
</evidence>
<evidence type="ECO:0000256" key="5">
    <source>
        <dbReference type="ARBA" id="ARBA00022989"/>
    </source>
</evidence>
<evidence type="ECO:0000256" key="2">
    <source>
        <dbReference type="ARBA" id="ARBA00022448"/>
    </source>
</evidence>
<dbReference type="InterPro" id="IPR020846">
    <property type="entry name" value="MFS_dom"/>
</dbReference>
<organism evidence="9 10">
    <name type="scientific">Paragonimus skrjabini miyazakii</name>
    <dbReference type="NCBI Taxonomy" id="59628"/>
    <lineage>
        <taxon>Eukaryota</taxon>
        <taxon>Metazoa</taxon>
        <taxon>Spiralia</taxon>
        <taxon>Lophotrochozoa</taxon>
        <taxon>Platyhelminthes</taxon>
        <taxon>Trematoda</taxon>
        <taxon>Digenea</taxon>
        <taxon>Plagiorchiida</taxon>
        <taxon>Troglotremata</taxon>
        <taxon>Troglotrematidae</taxon>
        <taxon>Paragonimus</taxon>
    </lineage>
</organism>
<dbReference type="Gene3D" id="1.20.1250.20">
    <property type="entry name" value="MFS general substrate transporter like domains"/>
    <property type="match status" value="2"/>
</dbReference>
<dbReference type="Proteomes" id="UP000822476">
    <property type="component" value="Unassembled WGS sequence"/>
</dbReference>
<name>A0A8S9YXL1_9TREM</name>
<feature type="transmembrane region" description="Helical" evidence="7">
    <location>
        <begin position="315"/>
        <end position="343"/>
    </location>
</feature>
<dbReference type="GO" id="GO:0015293">
    <property type="term" value="F:symporter activity"/>
    <property type="evidence" value="ECO:0007669"/>
    <property type="project" value="UniProtKB-KW"/>
</dbReference>
<accession>A0A8S9YXL1</accession>
<dbReference type="PANTHER" id="PTHR11662">
    <property type="entry name" value="SOLUTE CARRIER FAMILY 17"/>
    <property type="match status" value="1"/>
</dbReference>
<evidence type="ECO:0000256" key="1">
    <source>
        <dbReference type="ARBA" id="ARBA00004141"/>
    </source>
</evidence>
<feature type="transmembrane region" description="Helical" evidence="7">
    <location>
        <begin position="257"/>
        <end position="278"/>
    </location>
</feature>
<feature type="domain" description="Major facilitator superfamily (MFS) profile" evidence="8">
    <location>
        <begin position="200"/>
        <end position="639"/>
    </location>
</feature>
<feature type="transmembrane region" description="Helical" evidence="7">
    <location>
        <begin position="284"/>
        <end position="303"/>
    </location>
</feature>
<feature type="transmembrane region" description="Helical" evidence="7">
    <location>
        <begin position="614"/>
        <end position="635"/>
    </location>
</feature>
<evidence type="ECO:0000256" key="4">
    <source>
        <dbReference type="ARBA" id="ARBA00022847"/>
    </source>
</evidence>
<evidence type="ECO:0000256" key="6">
    <source>
        <dbReference type="ARBA" id="ARBA00023136"/>
    </source>
</evidence>
<dbReference type="InterPro" id="IPR011701">
    <property type="entry name" value="MFS"/>
</dbReference>
<feature type="transmembrane region" description="Helical" evidence="7">
    <location>
        <begin position="522"/>
        <end position="540"/>
    </location>
</feature>
<feature type="transmembrane region" description="Helical" evidence="7">
    <location>
        <begin position="138"/>
        <end position="154"/>
    </location>
</feature>
<feature type="transmembrane region" description="Helical" evidence="7">
    <location>
        <begin position="491"/>
        <end position="510"/>
    </location>
</feature>
<keyword evidence="3 7" id="KW-0812">Transmembrane</keyword>
<dbReference type="FunFam" id="1.20.1250.20:FF:000003">
    <property type="entry name" value="Solute carrier family 17 member 3"/>
    <property type="match status" value="1"/>
</dbReference>
<dbReference type="AlphaFoldDB" id="A0A8S9YXL1"/>
<keyword evidence="6 7" id="KW-0472">Membrane</keyword>
<evidence type="ECO:0000313" key="10">
    <source>
        <dbReference type="Proteomes" id="UP000822476"/>
    </source>
</evidence>
<feature type="transmembrane region" description="Helical" evidence="7">
    <location>
        <begin position="377"/>
        <end position="398"/>
    </location>
</feature>
<dbReference type="GO" id="GO:0016020">
    <property type="term" value="C:membrane"/>
    <property type="evidence" value="ECO:0007669"/>
    <property type="project" value="UniProtKB-SubCell"/>
</dbReference>
<keyword evidence="5 7" id="KW-1133">Transmembrane helix</keyword>
<gene>
    <name evidence="9" type="ORF">EG68_03320</name>
</gene>